<dbReference type="Proteomes" id="UP000293195">
    <property type="component" value="Unassembled WGS sequence"/>
</dbReference>
<dbReference type="EMBL" id="PDXA01000167">
    <property type="protein sequence ID" value="RYN17872.1"/>
    <property type="molecule type" value="Genomic_DNA"/>
</dbReference>
<accession>A0A4Q4LXQ1</accession>
<protein>
    <submittedName>
        <fullName evidence="2">Uncharacterized protein</fullName>
    </submittedName>
</protein>
<reference evidence="3" key="1">
    <citation type="submission" date="2017-10" db="EMBL/GenBank/DDBJ databases">
        <authorList>
            <person name="Armitage A.D."/>
            <person name="Barbara D.J."/>
            <person name="Woodhall J.W."/>
            <person name="Sreenivasaprasad S."/>
            <person name="Lane C.R."/>
            <person name="Clarkson J.P."/>
            <person name="Harrison R.J."/>
        </authorList>
    </citation>
    <scope>NUCLEOTIDE SEQUENCE</scope>
    <source>
        <strain evidence="3">FERA 635</strain>
    </source>
</reference>
<keyword evidence="5" id="KW-1185">Reference proteome</keyword>
<sequence length="67" mass="7205">MLAANLNPKDTFLAKYEINSINTSKGSNAKGQPAGTNKEKNFNPCSLNPKTVAPNTTVKLSENVKIK</sequence>
<evidence type="ECO:0000313" key="5">
    <source>
        <dbReference type="Proteomes" id="UP000293195"/>
    </source>
</evidence>
<reference evidence="2" key="3">
    <citation type="journal article" date="2019" name="J. ISSAAS">
        <title>Genomics, evolutionary history and diagnostics of the Alternaria alternata species group including apple and Asian pear pathotypes.</title>
        <authorList>
            <person name="Armitage A.D."/>
            <person name="Cockerton H.M."/>
            <person name="Sreenivasaprasad S."/>
            <person name="Woodhall J."/>
            <person name="Lane C."/>
            <person name="Harrison R.J."/>
            <person name="Clarkson J.P."/>
        </authorList>
    </citation>
    <scope>NUCLEOTIDE SEQUENCE</scope>
    <source>
        <strain evidence="2">FERA 1082</strain>
    </source>
</reference>
<comment type="caution">
    <text evidence="2">The sequence shown here is derived from an EMBL/GenBank/DDBJ whole genome shotgun (WGS) entry which is preliminary data.</text>
</comment>
<feature type="region of interest" description="Disordered" evidence="1">
    <location>
        <begin position="23"/>
        <end position="50"/>
    </location>
</feature>
<dbReference type="Proteomes" id="UP000292402">
    <property type="component" value="Unassembled WGS sequence"/>
</dbReference>
<reference evidence="3 4" key="2">
    <citation type="journal article" date="2019" name="bioRxiv">
        <title>Genomics, evolutionary history and diagnostics of the Alternaria alternata species group including apple and Asian pear pathotypes.</title>
        <authorList>
            <person name="Armitage A.D."/>
            <person name="Cockerton H.M."/>
            <person name="Sreenivasaprasad S."/>
            <person name="Woodhall J.W."/>
            <person name="Lane C.R."/>
            <person name="Harrison R.J."/>
            <person name="Clarkson J.P."/>
        </authorList>
    </citation>
    <scope>NUCLEOTIDE SEQUENCE [LARGE SCALE GENOMIC DNA]</scope>
    <source>
        <strain evidence="4">FERA 1082</strain>
        <strain evidence="3">FERA 635</strain>
    </source>
</reference>
<evidence type="ECO:0000313" key="2">
    <source>
        <dbReference type="EMBL" id="RYN17872.1"/>
    </source>
</evidence>
<evidence type="ECO:0000256" key="1">
    <source>
        <dbReference type="SAM" id="MobiDB-lite"/>
    </source>
</evidence>
<name>A0A4Q4LXQ1_9PLEO</name>
<evidence type="ECO:0000313" key="3">
    <source>
        <dbReference type="EMBL" id="RYN85149.1"/>
    </source>
</evidence>
<proteinExistence type="predicted"/>
<dbReference type="AlphaFoldDB" id="A0A4Q4LXQ1"/>
<evidence type="ECO:0000313" key="4">
    <source>
        <dbReference type="Proteomes" id="UP000292402"/>
    </source>
</evidence>
<dbReference type="EMBL" id="PDXF01000218">
    <property type="protein sequence ID" value="RYN85149.1"/>
    <property type="molecule type" value="Genomic_DNA"/>
</dbReference>
<organism evidence="2 4">
    <name type="scientific">Alternaria tenuissima</name>
    <dbReference type="NCBI Taxonomy" id="119927"/>
    <lineage>
        <taxon>Eukaryota</taxon>
        <taxon>Fungi</taxon>
        <taxon>Dikarya</taxon>
        <taxon>Ascomycota</taxon>
        <taxon>Pezizomycotina</taxon>
        <taxon>Dothideomycetes</taxon>
        <taxon>Pleosporomycetidae</taxon>
        <taxon>Pleosporales</taxon>
        <taxon>Pleosporineae</taxon>
        <taxon>Pleosporaceae</taxon>
        <taxon>Alternaria</taxon>
        <taxon>Alternaria sect. Alternaria</taxon>
        <taxon>Alternaria alternata complex</taxon>
    </lineage>
</organism>
<gene>
    <name evidence="2" type="ORF">AA0114_g13012</name>
    <name evidence="3" type="ORF">AA0119_g13359</name>
</gene>